<organism evidence="2 3">
    <name type="scientific">Agathobaculum hominis</name>
    <dbReference type="NCBI Taxonomy" id="2763014"/>
    <lineage>
        <taxon>Bacteria</taxon>
        <taxon>Bacillati</taxon>
        <taxon>Bacillota</taxon>
        <taxon>Clostridia</taxon>
        <taxon>Eubacteriales</taxon>
        <taxon>Butyricicoccaceae</taxon>
        <taxon>Agathobaculum</taxon>
    </lineage>
</organism>
<evidence type="ECO:0000256" key="1">
    <source>
        <dbReference type="SAM" id="Coils"/>
    </source>
</evidence>
<sequence>MNNQNNFMIVQGENLDENQLLGKFVYYSLADVLVDKDDFTRICLSMNFPYAARRISVVDAFRNATGRVTRSITQNSHGSQEIFRIYCRDNMRDGQIYSRELVRETVGLSTNQYEKLANVCYDRDRDAMFCNIEQNDTTVDVPQLCREMEQRFEIYRNCLGRSQIDTIVTHYLASLDALPISIYGKLYFVPRHQMHKVDLFEDFLEALNEANRSDKPLVVNSFYVADDDKQREKMTAEFYALVRREAQEYEERAAHLINNGTQSPAILERWVKRIRELEEKRQRFEELFRRQLDETDSEFDTLRLYSQELQVRAMGLRTKKAA</sequence>
<proteinExistence type="predicted"/>
<keyword evidence="3" id="KW-1185">Reference proteome</keyword>
<dbReference type="EMBL" id="JACOPK010000001">
    <property type="protein sequence ID" value="MBC5694631.1"/>
    <property type="molecule type" value="Genomic_DNA"/>
</dbReference>
<gene>
    <name evidence="2" type="ORF">H8S02_01505</name>
</gene>
<accession>A0ABR7GJY9</accession>
<comment type="caution">
    <text evidence="2">The sequence shown here is derived from an EMBL/GenBank/DDBJ whole genome shotgun (WGS) entry which is preliminary data.</text>
</comment>
<feature type="coiled-coil region" evidence="1">
    <location>
        <begin position="239"/>
        <end position="294"/>
    </location>
</feature>
<dbReference type="InterPro" id="IPR046632">
    <property type="entry name" value="DUF6744"/>
</dbReference>
<dbReference type="RefSeq" id="WP_186968918.1">
    <property type="nucleotide sequence ID" value="NZ_JACOPK010000001.1"/>
</dbReference>
<evidence type="ECO:0000313" key="2">
    <source>
        <dbReference type="EMBL" id="MBC5694631.1"/>
    </source>
</evidence>
<protein>
    <recommendedName>
        <fullName evidence="4">PD-(D/E)XK nuclease family transposase</fullName>
    </recommendedName>
</protein>
<name>A0ABR7GJY9_9FIRM</name>
<keyword evidence="1" id="KW-0175">Coiled coil</keyword>
<dbReference type="Proteomes" id="UP000641741">
    <property type="component" value="Unassembled WGS sequence"/>
</dbReference>
<reference evidence="2 3" key="1">
    <citation type="submission" date="2020-08" db="EMBL/GenBank/DDBJ databases">
        <title>Genome public.</title>
        <authorList>
            <person name="Liu C."/>
            <person name="Sun Q."/>
        </authorList>
    </citation>
    <scope>NUCLEOTIDE SEQUENCE [LARGE SCALE GENOMIC DNA]</scope>
    <source>
        <strain evidence="2 3">M2</strain>
    </source>
</reference>
<evidence type="ECO:0000313" key="3">
    <source>
        <dbReference type="Proteomes" id="UP000641741"/>
    </source>
</evidence>
<evidence type="ECO:0008006" key="4">
    <source>
        <dbReference type="Google" id="ProtNLM"/>
    </source>
</evidence>
<dbReference type="Pfam" id="PF20529">
    <property type="entry name" value="DUF6744"/>
    <property type="match status" value="1"/>
</dbReference>